<evidence type="ECO:0000313" key="1">
    <source>
        <dbReference type="EMBL" id="SVE57204.1"/>
    </source>
</evidence>
<name>A0A383EKS1_9ZZZZ</name>
<dbReference type="EMBL" id="UINC01226634">
    <property type="protein sequence ID" value="SVE57204.1"/>
    <property type="molecule type" value="Genomic_DNA"/>
</dbReference>
<organism evidence="1">
    <name type="scientific">marine metagenome</name>
    <dbReference type="NCBI Taxonomy" id="408172"/>
    <lineage>
        <taxon>unclassified sequences</taxon>
        <taxon>metagenomes</taxon>
        <taxon>ecological metagenomes</taxon>
    </lineage>
</organism>
<gene>
    <name evidence="1" type="ORF">METZ01_LOCUS510058</name>
</gene>
<sequence>MTGYWPVIVVSRPLAPAGLPASVW</sequence>
<accession>A0A383EKS1</accession>
<proteinExistence type="predicted"/>
<dbReference type="AlphaFoldDB" id="A0A383EKS1"/>
<reference evidence="1" key="1">
    <citation type="submission" date="2018-05" db="EMBL/GenBank/DDBJ databases">
        <authorList>
            <person name="Lanie J.A."/>
            <person name="Ng W.-L."/>
            <person name="Kazmierczak K.M."/>
            <person name="Andrzejewski T.M."/>
            <person name="Davidsen T.M."/>
            <person name="Wayne K.J."/>
            <person name="Tettelin H."/>
            <person name="Glass J.I."/>
            <person name="Rusch D."/>
            <person name="Podicherti R."/>
            <person name="Tsui H.-C.T."/>
            <person name="Winkler M.E."/>
        </authorList>
    </citation>
    <scope>NUCLEOTIDE SEQUENCE</scope>
</reference>
<protein>
    <submittedName>
        <fullName evidence="1">Uncharacterized protein</fullName>
    </submittedName>
</protein>
<feature type="non-terminal residue" evidence="1">
    <location>
        <position position="24"/>
    </location>
</feature>